<sequence>MAIQQPDSLATRMAQNGAEAVVVKDSKPKHPYQVLRSLPVDATPAQQDSAIQATFQPNEIHYSNRPDTLHLPGHDVGKSIKDIRLPKYYKEIFFSKDSLLHPELNGGRYGMAGDPVPYSMKNDDIITGLLLGCLVIALISFAQSRRFIALQLKHFFYTPRSETGIMKETSAEMKFQLFMLLQTSLTLSLVYFFYTRTYEGDAFILKSQYHLIAIYFGVLVTYYAVKALLYKCVNWIFFEKKANEQWIVSQLFITGMLGVMLFPVVLLLAYFDLPIDKAVQYVITVIVVTKMLSFYKCYSIFFRRLEAFLQIILYFCTLELIPLLSLWGVLQLIGNYLKINI</sequence>
<accession>E0NPS5</accession>
<dbReference type="Pfam" id="PF14093">
    <property type="entry name" value="DUF4271"/>
    <property type="match status" value="1"/>
</dbReference>
<evidence type="ECO:0000313" key="2">
    <source>
        <dbReference type="EMBL" id="EFM02801.1"/>
    </source>
</evidence>
<feature type="transmembrane region" description="Helical" evidence="1">
    <location>
        <begin position="307"/>
        <end position="330"/>
    </location>
</feature>
<feature type="transmembrane region" description="Helical" evidence="1">
    <location>
        <begin position="251"/>
        <end position="272"/>
    </location>
</feature>
<feature type="transmembrane region" description="Helical" evidence="1">
    <location>
        <begin position="125"/>
        <end position="142"/>
    </location>
</feature>
<reference evidence="2" key="1">
    <citation type="submission" date="2010-07" db="EMBL/GenBank/DDBJ databases">
        <authorList>
            <person name="Muzny D."/>
            <person name="Qin X."/>
            <person name="Deng J."/>
            <person name="Jiang H."/>
            <person name="Liu Y."/>
            <person name="Qu J."/>
            <person name="Song X.-Z."/>
            <person name="Zhang L."/>
            <person name="Thornton R."/>
            <person name="Coyle M."/>
            <person name="Francisco L."/>
            <person name="Jackson L."/>
            <person name="Javaid M."/>
            <person name="Korchina V."/>
            <person name="Kovar C."/>
            <person name="Mata R."/>
            <person name="Mathew T."/>
            <person name="Ngo R."/>
            <person name="Nguyen L."/>
            <person name="Nguyen N."/>
            <person name="Okwuonu G."/>
            <person name="Ongeri F."/>
            <person name="Pham C."/>
            <person name="Simmons D."/>
            <person name="Wilczek-Boney K."/>
            <person name="Hale W."/>
            <person name="Jakkamsetti A."/>
            <person name="Pham P."/>
            <person name="Ruth R."/>
            <person name="San Lucas F."/>
            <person name="Warren J."/>
            <person name="Zhang J."/>
            <person name="Zhao Z."/>
            <person name="Zhou C."/>
            <person name="Zhu D."/>
            <person name="Lee S."/>
            <person name="Bess C."/>
            <person name="Blankenburg K."/>
            <person name="Forbes L."/>
            <person name="Fu Q."/>
            <person name="Gubbala S."/>
            <person name="Hirani K."/>
            <person name="Jayaseelan J.C."/>
            <person name="Lara F."/>
            <person name="Munidasa M."/>
            <person name="Palculict T."/>
            <person name="Patil S."/>
            <person name="Pu L.-L."/>
            <person name="Saada N."/>
            <person name="Tang L."/>
            <person name="Weissenberger G."/>
            <person name="Zhu Y."/>
            <person name="Hemphill L."/>
            <person name="Shang Y."/>
            <person name="Youmans B."/>
            <person name="Ayvaz T."/>
            <person name="Ross M."/>
            <person name="Santibanez J."/>
            <person name="Aqrawi P."/>
            <person name="Gross S."/>
            <person name="Joshi V."/>
            <person name="Fowler G."/>
            <person name="Nazareth L."/>
            <person name="Reid J."/>
            <person name="Worley K."/>
            <person name="Petrosino J."/>
            <person name="Highlander S."/>
            <person name="Gibbs R."/>
        </authorList>
    </citation>
    <scope>NUCLEOTIDE SEQUENCE [LARGE SCALE GENOMIC DNA]</scope>
    <source>
        <strain evidence="2">DSM 16973</strain>
    </source>
</reference>
<comment type="caution">
    <text evidence="2">The sequence shown here is derived from an EMBL/GenBank/DDBJ whole genome shotgun (WGS) entry which is preliminary data.</text>
</comment>
<keyword evidence="1" id="KW-0812">Transmembrane</keyword>
<keyword evidence="1" id="KW-1133">Transmembrane helix</keyword>
<organism evidence="2 3">
    <name type="scientific">Hoylesella marshii DSM 16973 = JCM 13450</name>
    <dbReference type="NCBI Taxonomy" id="862515"/>
    <lineage>
        <taxon>Bacteria</taxon>
        <taxon>Pseudomonadati</taxon>
        <taxon>Bacteroidota</taxon>
        <taxon>Bacteroidia</taxon>
        <taxon>Bacteroidales</taxon>
        <taxon>Prevotellaceae</taxon>
        <taxon>Hoylesella</taxon>
    </lineage>
</organism>
<evidence type="ECO:0008006" key="4">
    <source>
        <dbReference type="Google" id="ProtNLM"/>
    </source>
</evidence>
<evidence type="ECO:0000256" key="1">
    <source>
        <dbReference type="SAM" id="Phobius"/>
    </source>
</evidence>
<feature type="transmembrane region" description="Helical" evidence="1">
    <location>
        <begin position="175"/>
        <end position="194"/>
    </location>
</feature>
<feature type="transmembrane region" description="Helical" evidence="1">
    <location>
        <begin position="209"/>
        <end position="230"/>
    </location>
</feature>
<keyword evidence="3" id="KW-1185">Reference proteome</keyword>
<evidence type="ECO:0000313" key="3">
    <source>
        <dbReference type="Proteomes" id="UP000004394"/>
    </source>
</evidence>
<dbReference type="AlphaFoldDB" id="E0NPS5"/>
<dbReference type="STRING" id="862515.HMPREF0658_0176"/>
<dbReference type="InterPro" id="IPR025367">
    <property type="entry name" value="DUF4271"/>
</dbReference>
<protein>
    <recommendedName>
        <fullName evidence="4">DUF4271 domain-containing protein</fullName>
    </recommendedName>
</protein>
<dbReference type="EMBL" id="AEEI01000008">
    <property type="protein sequence ID" value="EFM02801.1"/>
    <property type="molecule type" value="Genomic_DNA"/>
</dbReference>
<dbReference type="Proteomes" id="UP000004394">
    <property type="component" value="Unassembled WGS sequence"/>
</dbReference>
<dbReference type="RefSeq" id="WP_006947863.1">
    <property type="nucleotide sequence ID" value="NZ_BAJI01000005.1"/>
</dbReference>
<dbReference type="BioCyc" id="PMAR862515-HMP:GMOO-182-MONOMER"/>
<gene>
    <name evidence="2" type="ORF">HMPREF0658_0176</name>
</gene>
<proteinExistence type="predicted"/>
<keyword evidence="1" id="KW-0472">Membrane</keyword>
<feature type="transmembrane region" description="Helical" evidence="1">
    <location>
        <begin position="278"/>
        <end position="295"/>
    </location>
</feature>
<dbReference type="HOGENOM" id="CLU_069603_0_0_10"/>
<name>E0NPS5_9BACT</name>
<dbReference type="eggNOG" id="ENOG50321UV">
    <property type="taxonomic scope" value="Bacteria"/>
</dbReference>